<organism evidence="1">
    <name type="scientific">marine sediment metagenome</name>
    <dbReference type="NCBI Taxonomy" id="412755"/>
    <lineage>
        <taxon>unclassified sequences</taxon>
        <taxon>metagenomes</taxon>
        <taxon>ecological metagenomes</taxon>
    </lineage>
</organism>
<name>A0A0F9G7Q0_9ZZZZ</name>
<sequence>MDEILFIFCAIIPFLIVWSHLREQTKSLRKIVNLLEKK</sequence>
<reference evidence="1" key="1">
    <citation type="journal article" date="2015" name="Nature">
        <title>Complex archaea that bridge the gap between prokaryotes and eukaryotes.</title>
        <authorList>
            <person name="Spang A."/>
            <person name="Saw J.H."/>
            <person name="Jorgensen S.L."/>
            <person name="Zaremba-Niedzwiedzka K."/>
            <person name="Martijn J."/>
            <person name="Lind A.E."/>
            <person name="van Eijk R."/>
            <person name="Schleper C."/>
            <person name="Guy L."/>
            <person name="Ettema T.J."/>
        </authorList>
    </citation>
    <scope>NUCLEOTIDE SEQUENCE</scope>
</reference>
<dbReference type="AlphaFoldDB" id="A0A0F9G7Q0"/>
<proteinExistence type="predicted"/>
<evidence type="ECO:0008006" key="2">
    <source>
        <dbReference type="Google" id="ProtNLM"/>
    </source>
</evidence>
<evidence type="ECO:0000313" key="1">
    <source>
        <dbReference type="EMBL" id="KKL65525.1"/>
    </source>
</evidence>
<gene>
    <name evidence="1" type="ORF">LCGC14_2154070</name>
</gene>
<protein>
    <recommendedName>
        <fullName evidence="2">YvrJ family protein</fullName>
    </recommendedName>
</protein>
<comment type="caution">
    <text evidence="1">The sequence shown here is derived from an EMBL/GenBank/DDBJ whole genome shotgun (WGS) entry which is preliminary data.</text>
</comment>
<dbReference type="EMBL" id="LAZR01027504">
    <property type="protein sequence ID" value="KKL65525.1"/>
    <property type="molecule type" value="Genomic_DNA"/>
</dbReference>
<accession>A0A0F9G7Q0</accession>